<keyword evidence="4" id="KW-1185">Reference proteome</keyword>
<gene>
    <name evidence="3" type="ORF">J437_LFUL006840</name>
</gene>
<evidence type="ECO:0000313" key="4">
    <source>
        <dbReference type="Proteomes" id="UP000792457"/>
    </source>
</evidence>
<dbReference type="OrthoDB" id="10253954at2759"/>
<sequence length="77" mass="8100">MSNPPEITVRPKDQQVRGGGIASFVCAADGDPTPTLQWRKNGKRISSTQSRYLVQEIPPPPPSANSQSSIPGAAIGS</sequence>
<evidence type="ECO:0000259" key="2">
    <source>
        <dbReference type="PROSITE" id="PS50835"/>
    </source>
</evidence>
<dbReference type="SUPFAM" id="SSF48726">
    <property type="entry name" value="Immunoglobulin"/>
    <property type="match status" value="1"/>
</dbReference>
<feature type="non-terminal residue" evidence="3">
    <location>
        <position position="77"/>
    </location>
</feature>
<dbReference type="Proteomes" id="UP000792457">
    <property type="component" value="Unassembled WGS sequence"/>
</dbReference>
<protein>
    <recommendedName>
        <fullName evidence="2">Ig-like domain-containing protein</fullName>
    </recommendedName>
</protein>
<organism evidence="3 4">
    <name type="scientific">Ladona fulva</name>
    <name type="common">Scarce chaser dragonfly</name>
    <name type="synonym">Libellula fulva</name>
    <dbReference type="NCBI Taxonomy" id="123851"/>
    <lineage>
        <taxon>Eukaryota</taxon>
        <taxon>Metazoa</taxon>
        <taxon>Ecdysozoa</taxon>
        <taxon>Arthropoda</taxon>
        <taxon>Hexapoda</taxon>
        <taxon>Insecta</taxon>
        <taxon>Pterygota</taxon>
        <taxon>Palaeoptera</taxon>
        <taxon>Odonata</taxon>
        <taxon>Epiprocta</taxon>
        <taxon>Anisoptera</taxon>
        <taxon>Libelluloidea</taxon>
        <taxon>Libellulidae</taxon>
        <taxon>Ladona</taxon>
    </lineage>
</organism>
<feature type="compositionally biased region" description="Polar residues" evidence="1">
    <location>
        <begin position="34"/>
        <end position="52"/>
    </location>
</feature>
<dbReference type="InterPro" id="IPR036179">
    <property type="entry name" value="Ig-like_dom_sf"/>
</dbReference>
<dbReference type="PROSITE" id="PS50835">
    <property type="entry name" value="IG_LIKE"/>
    <property type="match status" value="1"/>
</dbReference>
<dbReference type="InterPro" id="IPR013783">
    <property type="entry name" value="Ig-like_fold"/>
</dbReference>
<proteinExistence type="predicted"/>
<dbReference type="Gene3D" id="2.60.40.10">
    <property type="entry name" value="Immunoglobulins"/>
    <property type="match status" value="1"/>
</dbReference>
<accession>A0A8K0KPB9</accession>
<feature type="domain" description="Ig-like" evidence="2">
    <location>
        <begin position="5"/>
        <end position="77"/>
    </location>
</feature>
<comment type="caution">
    <text evidence="3">The sequence shown here is derived from an EMBL/GenBank/DDBJ whole genome shotgun (WGS) entry which is preliminary data.</text>
</comment>
<reference evidence="3" key="1">
    <citation type="submission" date="2013-04" db="EMBL/GenBank/DDBJ databases">
        <authorList>
            <person name="Qu J."/>
            <person name="Murali S.C."/>
            <person name="Bandaranaike D."/>
            <person name="Bellair M."/>
            <person name="Blankenburg K."/>
            <person name="Chao H."/>
            <person name="Dinh H."/>
            <person name="Doddapaneni H."/>
            <person name="Downs B."/>
            <person name="Dugan-Rocha S."/>
            <person name="Elkadiri S."/>
            <person name="Gnanaolivu R.D."/>
            <person name="Hernandez B."/>
            <person name="Javaid M."/>
            <person name="Jayaseelan J.C."/>
            <person name="Lee S."/>
            <person name="Li M."/>
            <person name="Ming W."/>
            <person name="Munidasa M."/>
            <person name="Muniz J."/>
            <person name="Nguyen L."/>
            <person name="Ongeri F."/>
            <person name="Osuji N."/>
            <person name="Pu L.-L."/>
            <person name="Puazo M."/>
            <person name="Qu C."/>
            <person name="Quiroz J."/>
            <person name="Raj R."/>
            <person name="Weissenberger G."/>
            <person name="Xin Y."/>
            <person name="Zou X."/>
            <person name="Han Y."/>
            <person name="Richards S."/>
            <person name="Worley K."/>
            <person name="Muzny D."/>
            <person name="Gibbs R."/>
        </authorList>
    </citation>
    <scope>NUCLEOTIDE SEQUENCE</scope>
    <source>
        <strain evidence="3">Sampled in the wild</strain>
    </source>
</reference>
<name>A0A8K0KPB9_LADFU</name>
<evidence type="ECO:0000256" key="1">
    <source>
        <dbReference type="SAM" id="MobiDB-lite"/>
    </source>
</evidence>
<dbReference type="Pfam" id="PF13927">
    <property type="entry name" value="Ig_3"/>
    <property type="match status" value="1"/>
</dbReference>
<feature type="region of interest" description="Disordered" evidence="1">
    <location>
        <begin position="33"/>
        <end position="77"/>
    </location>
</feature>
<dbReference type="InterPro" id="IPR007110">
    <property type="entry name" value="Ig-like_dom"/>
</dbReference>
<dbReference type="AlphaFoldDB" id="A0A8K0KPB9"/>
<dbReference type="EMBL" id="KZ309333">
    <property type="protein sequence ID" value="KAG8238317.1"/>
    <property type="molecule type" value="Genomic_DNA"/>
</dbReference>
<evidence type="ECO:0000313" key="3">
    <source>
        <dbReference type="EMBL" id="KAG8238317.1"/>
    </source>
</evidence>
<reference evidence="3" key="2">
    <citation type="submission" date="2017-10" db="EMBL/GenBank/DDBJ databases">
        <title>Ladona fulva Genome sequencing and assembly.</title>
        <authorList>
            <person name="Murali S."/>
            <person name="Richards S."/>
            <person name="Bandaranaike D."/>
            <person name="Bellair M."/>
            <person name="Blankenburg K."/>
            <person name="Chao H."/>
            <person name="Dinh H."/>
            <person name="Doddapaneni H."/>
            <person name="Dugan-Rocha S."/>
            <person name="Elkadiri S."/>
            <person name="Gnanaolivu R."/>
            <person name="Hernandez B."/>
            <person name="Skinner E."/>
            <person name="Javaid M."/>
            <person name="Lee S."/>
            <person name="Li M."/>
            <person name="Ming W."/>
            <person name="Munidasa M."/>
            <person name="Muniz J."/>
            <person name="Nguyen L."/>
            <person name="Hughes D."/>
            <person name="Osuji N."/>
            <person name="Pu L.-L."/>
            <person name="Puazo M."/>
            <person name="Qu C."/>
            <person name="Quiroz J."/>
            <person name="Raj R."/>
            <person name="Weissenberger G."/>
            <person name="Xin Y."/>
            <person name="Zou X."/>
            <person name="Han Y."/>
            <person name="Worley K."/>
            <person name="Muzny D."/>
            <person name="Gibbs R."/>
        </authorList>
    </citation>
    <scope>NUCLEOTIDE SEQUENCE</scope>
    <source>
        <strain evidence="3">Sampled in the wild</strain>
    </source>
</reference>